<dbReference type="OrthoDB" id="9808770at2"/>
<keyword evidence="2" id="KW-0663">Pyridoxal phosphate</keyword>
<evidence type="ECO:0000256" key="5">
    <source>
        <dbReference type="ARBA" id="ARBA00023163"/>
    </source>
</evidence>
<feature type="domain" description="HTH gntR-type" evidence="6">
    <location>
        <begin position="14"/>
        <end position="82"/>
    </location>
</feature>
<dbReference type="SUPFAM" id="SSF46785">
    <property type="entry name" value="Winged helix' DNA-binding domain"/>
    <property type="match status" value="1"/>
</dbReference>
<dbReference type="PROSITE" id="PS50949">
    <property type="entry name" value="HTH_GNTR"/>
    <property type="match status" value="1"/>
</dbReference>
<evidence type="ECO:0000256" key="2">
    <source>
        <dbReference type="ARBA" id="ARBA00022898"/>
    </source>
</evidence>
<keyword evidence="5" id="KW-0804">Transcription</keyword>
<dbReference type="InterPro" id="IPR015424">
    <property type="entry name" value="PyrdxlP-dep_Trfase"/>
</dbReference>
<evidence type="ECO:0000259" key="6">
    <source>
        <dbReference type="PROSITE" id="PS50949"/>
    </source>
</evidence>
<reference evidence="7 8" key="1">
    <citation type="submission" date="2018-05" db="EMBL/GenBank/DDBJ databases">
        <title>Genomic Encyclopedia of Type Strains, Phase IV (KMG-IV): sequencing the most valuable type-strain genomes for metagenomic binning, comparative biology and taxonomic classification.</title>
        <authorList>
            <person name="Goeker M."/>
        </authorList>
    </citation>
    <scope>NUCLEOTIDE SEQUENCE [LARGE SCALE GENOMIC DNA]</scope>
    <source>
        <strain evidence="7 8">DSM 16791</strain>
    </source>
</reference>
<dbReference type="Pfam" id="PF00155">
    <property type="entry name" value="Aminotran_1_2"/>
    <property type="match status" value="1"/>
</dbReference>
<dbReference type="InterPro" id="IPR036390">
    <property type="entry name" value="WH_DNA-bd_sf"/>
</dbReference>
<dbReference type="EMBL" id="QGTR01000003">
    <property type="protein sequence ID" value="PWV99983.1"/>
    <property type="molecule type" value="Genomic_DNA"/>
</dbReference>
<dbReference type="PANTHER" id="PTHR46577:SF1">
    <property type="entry name" value="HTH-TYPE TRANSCRIPTIONAL REGULATORY PROTEIN GABR"/>
    <property type="match status" value="1"/>
</dbReference>
<evidence type="ECO:0000256" key="4">
    <source>
        <dbReference type="ARBA" id="ARBA00023125"/>
    </source>
</evidence>
<organism evidence="7 8">
    <name type="scientific">Hoeflea marina</name>
    <dbReference type="NCBI Taxonomy" id="274592"/>
    <lineage>
        <taxon>Bacteria</taxon>
        <taxon>Pseudomonadati</taxon>
        <taxon>Pseudomonadota</taxon>
        <taxon>Alphaproteobacteria</taxon>
        <taxon>Hyphomicrobiales</taxon>
        <taxon>Rhizobiaceae</taxon>
        <taxon>Hoeflea</taxon>
    </lineage>
</organism>
<dbReference type="Gene3D" id="1.10.10.10">
    <property type="entry name" value="Winged helix-like DNA-binding domain superfamily/Winged helix DNA-binding domain"/>
    <property type="match status" value="1"/>
</dbReference>
<dbReference type="GO" id="GO:0003700">
    <property type="term" value="F:DNA-binding transcription factor activity"/>
    <property type="evidence" value="ECO:0007669"/>
    <property type="project" value="InterPro"/>
</dbReference>
<keyword evidence="8" id="KW-1185">Reference proteome</keyword>
<dbReference type="GO" id="GO:0030170">
    <property type="term" value="F:pyridoxal phosphate binding"/>
    <property type="evidence" value="ECO:0007669"/>
    <property type="project" value="InterPro"/>
</dbReference>
<evidence type="ECO:0000256" key="1">
    <source>
        <dbReference type="ARBA" id="ARBA00005384"/>
    </source>
</evidence>
<dbReference type="SUPFAM" id="SSF53383">
    <property type="entry name" value="PLP-dependent transferases"/>
    <property type="match status" value="1"/>
</dbReference>
<dbReference type="InterPro" id="IPR000524">
    <property type="entry name" value="Tscrpt_reg_HTH_GntR"/>
</dbReference>
<accession>A0A317PI10</accession>
<dbReference type="CDD" id="cd00609">
    <property type="entry name" value="AAT_like"/>
    <property type="match status" value="1"/>
</dbReference>
<dbReference type="CDD" id="cd07377">
    <property type="entry name" value="WHTH_GntR"/>
    <property type="match status" value="1"/>
</dbReference>
<dbReference type="Gene3D" id="3.40.640.10">
    <property type="entry name" value="Type I PLP-dependent aspartate aminotransferase-like (Major domain)"/>
    <property type="match status" value="1"/>
</dbReference>
<dbReference type="SMART" id="SM00345">
    <property type="entry name" value="HTH_GNTR"/>
    <property type="match status" value="1"/>
</dbReference>
<comment type="similarity">
    <text evidence="1">In the C-terminal section; belongs to the class-I pyridoxal-phosphate-dependent aminotransferase family.</text>
</comment>
<dbReference type="InterPro" id="IPR015421">
    <property type="entry name" value="PyrdxlP-dep_Trfase_major"/>
</dbReference>
<dbReference type="Pfam" id="PF00392">
    <property type="entry name" value="GntR"/>
    <property type="match status" value="1"/>
</dbReference>
<dbReference type="AlphaFoldDB" id="A0A317PI10"/>
<name>A0A317PI10_9HYPH</name>
<dbReference type="InterPro" id="IPR051446">
    <property type="entry name" value="HTH_trans_reg/aminotransferase"/>
</dbReference>
<evidence type="ECO:0000313" key="7">
    <source>
        <dbReference type="EMBL" id="PWV99983.1"/>
    </source>
</evidence>
<proteinExistence type="inferred from homology"/>
<keyword evidence="3" id="KW-0805">Transcription regulation</keyword>
<dbReference type="PANTHER" id="PTHR46577">
    <property type="entry name" value="HTH-TYPE TRANSCRIPTIONAL REGULATORY PROTEIN GABR"/>
    <property type="match status" value="1"/>
</dbReference>
<keyword evidence="4" id="KW-0238">DNA-binding</keyword>
<dbReference type="RefSeq" id="WP_110032250.1">
    <property type="nucleotide sequence ID" value="NZ_QGTR01000003.1"/>
</dbReference>
<dbReference type="InterPro" id="IPR036388">
    <property type="entry name" value="WH-like_DNA-bd_sf"/>
</dbReference>
<dbReference type="GO" id="GO:0003677">
    <property type="term" value="F:DNA binding"/>
    <property type="evidence" value="ECO:0007669"/>
    <property type="project" value="UniProtKB-KW"/>
</dbReference>
<dbReference type="Proteomes" id="UP000246352">
    <property type="component" value="Unassembled WGS sequence"/>
</dbReference>
<gene>
    <name evidence="7" type="ORF">DFR52_103185</name>
</gene>
<comment type="caution">
    <text evidence="7">The sequence shown here is derived from an EMBL/GenBank/DDBJ whole genome shotgun (WGS) entry which is preliminary data.</text>
</comment>
<protein>
    <submittedName>
        <fullName evidence="7">GntR family transcriptional regulator</fullName>
    </submittedName>
</protein>
<evidence type="ECO:0000313" key="8">
    <source>
        <dbReference type="Proteomes" id="UP000246352"/>
    </source>
</evidence>
<dbReference type="InterPro" id="IPR004839">
    <property type="entry name" value="Aminotransferase_I/II_large"/>
</dbReference>
<evidence type="ECO:0000256" key="3">
    <source>
        <dbReference type="ARBA" id="ARBA00023015"/>
    </source>
</evidence>
<sequence>MRDLVFTINRGDPLSLQNQIQAKFVSAILSGTLAKGTPVPSTRLLATRLKISRNTVTLAYQALLIDGYLEARERSGFFVARDIPRTSRPAAQRAKVADADLSERFAMRPSHQSNISKPSNWHDFPFPFIYGQTDPALFPIHEWRDCTRQAVSRKLVESWTDDSINKDDAEFVDQIRQRLLPPRGIEASPDEILVTLGAQNALYILASLLSGERNHIGVEDPCYPDARNIFRLHARSVASLPIDAEGLVLGPELRACNVVYTTPSHQLPTNVTMSVERRRELVAWARASNAIIIEDDYEFEANFTGEAVPALKSLDESGNVAYVGTLSKSIVPGLRIGYLVGSKRLIEEARALRRLMYRHPPGNNQRVTALFLALGHHDTLVGRMQRAYRERWAILDRAVTEAFPGWARTSRFGGTAFWMRGPDWLDAVELARKAAEYGVLIEPGQVFFADPWHGKNTFRLGFASIPAERIAPGIAVLARAAGELARGRSMAPG</sequence>